<dbReference type="PANTHER" id="PTHR34580">
    <property type="match status" value="1"/>
</dbReference>
<dbReference type="InterPro" id="IPR036388">
    <property type="entry name" value="WH-like_DNA-bd_sf"/>
</dbReference>
<dbReference type="InterPro" id="IPR028349">
    <property type="entry name" value="PafC-like"/>
</dbReference>
<dbReference type="EMBL" id="CP012040">
    <property type="protein sequence ID" value="AKP51966.1"/>
    <property type="molecule type" value="Genomic_DNA"/>
</dbReference>
<dbReference type="Gene3D" id="1.10.10.10">
    <property type="entry name" value="Winged helix-like DNA-binding domain superfamily/Winged helix DNA-binding domain"/>
    <property type="match status" value="1"/>
</dbReference>
<gene>
    <name evidence="4" type="ORF">CA2015_2555</name>
</gene>
<dbReference type="Pfam" id="PF08279">
    <property type="entry name" value="HTH_11"/>
    <property type="match status" value="1"/>
</dbReference>
<dbReference type="PROSITE" id="PS51000">
    <property type="entry name" value="HTH_DEOR_2"/>
    <property type="match status" value="1"/>
</dbReference>
<dbReference type="InterPro" id="IPR013196">
    <property type="entry name" value="HTH_11"/>
</dbReference>
<dbReference type="InterPro" id="IPR001034">
    <property type="entry name" value="DeoR_HTH"/>
</dbReference>
<dbReference type="InterPro" id="IPR036390">
    <property type="entry name" value="WH_DNA-bd_sf"/>
</dbReference>
<proteinExistence type="predicted"/>
<dbReference type="AlphaFoldDB" id="A0A0H4PC21"/>
<sequence length="323" mass="37581">MNRLNRLTAILTQLQSKRHITAEEIANRFEISLRTVYRDIRALEEAGVPLTGETGKGYSLVEGYRLPPVMFDEKEAYSLLLAEKVIEKFTDREISLRFQSALIKIKSVLKDRQKTALNHLDEQVVYYNRDMNTPDNKGLAIQGILTSLSDFRVLQFNYTSFLKEEITSRAVEPVGMYFSKENWYLIAYCKLREDYRTFRIDRIRDLQVTEKIFTTNHPSLKSYLKKMEEGHQLTKIVIQMEASHVKFIDSHKYNQGFVMQENIEQKVQLTFMVGSIEFFARWIISLADIVTIISPSTLSDRLEALITIMVKKLKEGEQSQKAN</sequence>
<evidence type="ECO:0000256" key="2">
    <source>
        <dbReference type="ARBA" id="ARBA00023163"/>
    </source>
</evidence>
<dbReference type="Pfam" id="PF13280">
    <property type="entry name" value="WYL"/>
    <property type="match status" value="1"/>
</dbReference>
<organism evidence="4 5">
    <name type="scientific">Cyclobacterium amurskyense</name>
    <dbReference type="NCBI Taxonomy" id="320787"/>
    <lineage>
        <taxon>Bacteria</taxon>
        <taxon>Pseudomonadati</taxon>
        <taxon>Bacteroidota</taxon>
        <taxon>Cytophagia</taxon>
        <taxon>Cytophagales</taxon>
        <taxon>Cyclobacteriaceae</taxon>
        <taxon>Cyclobacterium</taxon>
    </lineage>
</organism>
<keyword evidence="1" id="KW-0805">Transcription regulation</keyword>
<reference evidence="4 5" key="1">
    <citation type="submission" date="2015-07" db="EMBL/GenBank/DDBJ databases">
        <authorList>
            <person name="Kim K.M."/>
        </authorList>
    </citation>
    <scope>NUCLEOTIDE SEQUENCE [LARGE SCALE GENOMIC DNA]</scope>
    <source>
        <strain evidence="4 5">KCTC 12363</strain>
    </source>
</reference>
<evidence type="ECO:0000259" key="3">
    <source>
        <dbReference type="PROSITE" id="PS51000"/>
    </source>
</evidence>
<dbReference type="InterPro" id="IPR026881">
    <property type="entry name" value="WYL_dom"/>
</dbReference>
<evidence type="ECO:0000313" key="5">
    <source>
        <dbReference type="Proteomes" id="UP000036520"/>
    </source>
</evidence>
<evidence type="ECO:0000313" key="4">
    <source>
        <dbReference type="EMBL" id="AKP51966.1"/>
    </source>
</evidence>
<dbReference type="InterPro" id="IPR051534">
    <property type="entry name" value="CBASS_pafABC_assoc_protein"/>
</dbReference>
<dbReference type="PANTHER" id="PTHR34580:SF3">
    <property type="entry name" value="PROTEIN PAFB"/>
    <property type="match status" value="1"/>
</dbReference>
<evidence type="ECO:0000256" key="1">
    <source>
        <dbReference type="ARBA" id="ARBA00023015"/>
    </source>
</evidence>
<accession>A0A0H4PC21</accession>
<dbReference type="OrthoDB" id="9815009at2"/>
<dbReference type="GO" id="GO:0003700">
    <property type="term" value="F:DNA-binding transcription factor activity"/>
    <property type="evidence" value="ECO:0007669"/>
    <property type="project" value="InterPro"/>
</dbReference>
<keyword evidence="2" id="KW-0804">Transcription</keyword>
<dbReference type="SUPFAM" id="SSF46785">
    <property type="entry name" value="Winged helix' DNA-binding domain"/>
    <property type="match status" value="1"/>
</dbReference>
<name>A0A0H4PC21_9BACT</name>
<feature type="domain" description="HTH deoR-type" evidence="3">
    <location>
        <begin position="3"/>
        <end position="58"/>
    </location>
</feature>
<dbReference type="PATRIC" id="fig|320787.5.peg.2799"/>
<dbReference type="Proteomes" id="UP000036520">
    <property type="component" value="Chromosome"/>
</dbReference>
<dbReference type="PROSITE" id="PS52050">
    <property type="entry name" value="WYL"/>
    <property type="match status" value="1"/>
</dbReference>
<keyword evidence="5" id="KW-1185">Reference proteome</keyword>
<dbReference type="RefSeq" id="WP_048642251.1">
    <property type="nucleotide sequence ID" value="NZ_CAXBGM010000004.1"/>
</dbReference>
<dbReference type="PIRSF" id="PIRSF016838">
    <property type="entry name" value="PafC"/>
    <property type="match status" value="1"/>
</dbReference>
<dbReference type="KEGG" id="camu:CA2015_2555"/>
<dbReference type="SMART" id="SM00420">
    <property type="entry name" value="HTH_DEOR"/>
    <property type="match status" value="1"/>
</dbReference>
<protein>
    <submittedName>
        <fullName evidence="4">Putative transcriptional regulator</fullName>
    </submittedName>
</protein>